<evidence type="ECO:0000313" key="3">
    <source>
        <dbReference type="EMBL" id="OQP61576.1"/>
    </source>
</evidence>
<dbReference type="SUPFAM" id="SSF63411">
    <property type="entry name" value="LuxS/MPP-like metallohydrolase"/>
    <property type="match status" value="2"/>
</dbReference>
<feature type="domain" description="Peptidase M16 N-terminal" evidence="1">
    <location>
        <begin position="50"/>
        <end position="149"/>
    </location>
</feature>
<accession>A0A1V9FTK2</accession>
<dbReference type="GO" id="GO:0046872">
    <property type="term" value="F:metal ion binding"/>
    <property type="evidence" value="ECO:0007669"/>
    <property type="project" value="InterPro"/>
</dbReference>
<name>A0A1V9FTK2_9BACT</name>
<dbReference type="InterPro" id="IPR050361">
    <property type="entry name" value="MPP/UQCRC_Complex"/>
</dbReference>
<dbReference type="InterPro" id="IPR011765">
    <property type="entry name" value="Pept_M16_N"/>
</dbReference>
<dbReference type="EMBL" id="LWBP01000134">
    <property type="protein sequence ID" value="OQP61576.1"/>
    <property type="molecule type" value="Genomic_DNA"/>
</dbReference>
<keyword evidence="4" id="KW-1185">Reference proteome</keyword>
<evidence type="ECO:0000259" key="1">
    <source>
        <dbReference type="Pfam" id="PF00675"/>
    </source>
</evidence>
<dbReference type="PANTHER" id="PTHR11851">
    <property type="entry name" value="METALLOPROTEASE"/>
    <property type="match status" value="1"/>
</dbReference>
<comment type="caution">
    <text evidence="3">The sequence shown here is derived from an EMBL/GenBank/DDBJ whole genome shotgun (WGS) entry which is preliminary data.</text>
</comment>
<feature type="domain" description="Peptidase M16 C-terminal" evidence="2">
    <location>
        <begin position="184"/>
        <end position="364"/>
    </location>
</feature>
<dbReference type="InterPro" id="IPR007863">
    <property type="entry name" value="Peptidase_M16_C"/>
</dbReference>
<dbReference type="OrthoDB" id="9811314at2"/>
<dbReference type="STRING" id="550983.A4R26_18585"/>
<organism evidence="3 4">
    <name type="scientific">Niastella populi</name>
    <dbReference type="NCBI Taxonomy" id="550983"/>
    <lineage>
        <taxon>Bacteria</taxon>
        <taxon>Pseudomonadati</taxon>
        <taxon>Bacteroidota</taxon>
        <taxon>Chitinophagia</taxon>
        <taxon>Chitinophagales</taxon>
        <taxon>Chitinophagaceae</taxon>
        <taxon>Niastella</taxon>
    </lineage>
</organism>
<dbReference type="Pfam" id="PF00675">
    <property type="entry name" value="Peptidase_M16"/>
    <property type="match status" value="1"/>
</dbReference>
<dbReference type="Proteomes" id="UP000192276">
    <property type="component" value="Unassembled WGS sequence"/>
</dbReference>
<dbReference type="AlphaFoldDB" id="A0A1V9FTK2"/>
<proteinExistence type="predicted"/>
<dbReference type="Gene3D" id="3.30.830.10">
    <property type="entry name" value="Metalloenzyme, LuxS/M16 peptidase-like"/>
    <property type="match status" value="2"/>
</dbReference>
<dbReference type="InterPro" id="IPR011249">
    <property type="entry name" value="Metalloenz_LuxS/M16"/>
</dbReference>
<protein>
    <submittedName>
        <fullName evidence="3">Peptidase M16</fullName>
    </submittedName>
</protein>
<evidence type="ECO:0000259" key="2">
    <source>
        <dbReference type="Pfam" id="PF05193"/>
    </source>
</evidence>
<evidence type="ECO:0000313" key="4">
    <source>
        <dbReference type="Proteomes" id="UP000192276"/>
    </source>
</evidence>
<gene>
    <name evidence="3" type="ORF">A4R26_18585</name>
</gene>
<reference evidence="4" key="1">
    <citation type="submission" date="2016-04" db="EMBL/GenBank/DDBJ databases">
        <authorList>
            <person name="Chen L."/>
            <person name="Zhuang W."/>
            <person name="Wang G."/>
        </authorList>
    </citation>
    <scope>NUCLEOTIDE SEQUENCE [LARGE SCALE GENOMIC DNA]</scope>
    <source>
        <strain evidence="4">208</strain>
    </source>
</reference>
<dbReference type="Pfam" id="PF05193">
    <property type="entry name" value="Peptidase_M16_C"/>
    <property type="match status" value="1"/>
</dbReference>
<dbReference type="PANTHER" id="PTHR11851:SF224">
    <property type="entry name" value="PROCESSING PROTEASE"/>
    <property type="match status" value="1"/>
</dbReference>
<sequence length="430" mass="49033">MLNRTIAPPIIDPVAFDLKLPACKKYTLSNGVEVYAVDMGTEDTLMVNWVFSAGNWFEKKKAVAAATNFMLKNGTSRRTAFEINEHFEYHGSYLNRACYNETSEITLHTLSKHINELLPVVAELVQDSVFPQEELNIYIQNAQQRLKVNLQKGEFVAGRLIDAYLFGEDHPYGKYMNLEDYPAVTREDVVSFYNEYYKNGRCVIFVAGKLPAGIIESLEKNFGQLPLKPRVGTGGAEAIQHPLQPAAQKKYEILNDPDGVQSAIRIARPFPNRKHPDFQKVLVLNNVLGGFFGSRLMGNIREEKGYTYGIYSYLMNFTSESGWIVSTEAGRDVTADTIREIYYEMEQLREELIDDEELMMTRNSMIGTILGDLDGPFQVIGRWKNMILNNVDEGYFERGMEIIKTITAKELQELANRYLVPEEFYELVVI</sequence>
<dbReference type="RefSeq" id="WP_081164078.1">
    <property type="nucleotide sequence ID" value="NZ_LWBP01000134.1"/>
</dbReference>